<dbReference type="InterPro" id="IPR035398">
    <property type="entry name" value="Bac_rhamnosid_C"/>
</dbReference>
<evidence type="ECO:0000259" key="4">
    <source>
        <dbReference type="Pfam" id="PF05592"/>
    </source>
</evidence>
<evidence type="ECO:0000313" key="8">
    <source>
        <dbReference type="EMBL" id="MCC2136450.1"/>
    </source>
</evidence>
<dbReference type="PANTHER" id="PTHR33307">
    <property type="entry name" value="ALPHA-RHAMNOSIDASE (EUROFUNG)"/>
    <property type="match status" value="1"/>
</dbReference>
<feature type="domain" description="Alpha-L-rhamnosidase C-terminal" evidence="7">
    <location>
        <begin position="793"/>
        <end position="866"/>
    </location>
</feature>
<dbReference type="AlphaFoldDB" id="A0AAE3AKF8"/>
<dbReference type="Pfam" id="PF05592">
    <property type="entry name" value="Bac_rhamnosid"/>
    <property type="match status" value="1"/>
</dbReference>
<dbReference type="Pfam" id="PF25788">
    <property type="entry name" value="Ig_Rha78A_N"/>
    <property type="match status" value="1"/>
</dbReference>
<feature type="domain" description="Bacterial alpha-L-rhamnosidase N-terminal" evidence="5">
    <location>
        <begin position="135"/>
        <end position="314"/>
    </location>
</feature>
<comment type="catalytic activity">
    <reaction evidence="1">
        <text>Hydrolysis of terminal non-reducing alpha-L-rhamnose residues in alpha-L-rhamnosides.</text>
        <dbReference type="EC" id="3.2.1.40"/>
    </reaction>
</comment>
<dbReference type="Gene3D" id="2.60.40.10">
    <property type="entry name" value="Immunoglobulins"/>
    <property type="match status" value="1"/>
</dbReference>
<dbReference type="EC" id="3.2.1.40" evidence="2"/>
<evidence type="ECO:0000259" key="6">
    <source>
        <dbReference type="Pfam" id="PF17389"/>
    </source>
</evidence>
<evidence type="ECO:0000256" key="1">
    <source>
        <dbReference type="ARBA" id="ARBA00001445"/>
    </source>
</evidence>
<evidence type="ECO:0000259" key="7">
    <source>
        <dbReference type="Pfam" id="PF17390"/>
    </source>
</evidence>
<dbReference type="GO" id="GO:0030596">
    <property type="term" value="F:alpha-L-rhamnosidase activity"/>
    <property type="evidence" value="ECO:0007669"/>
    <property type="project" value="UniProtKB-EC"/>
</dbReference>
<dbReference type="SUPFAM" id="SSF48208">
    <property type="entry name" value="Six-hairpin glycosidases"/>
    <property type="match status" value="1"/>
</dbReference>
<dbReference type="InterPro" id="IPR008902">
    <property type="entry name" value="Rhamnosid_concanavalin"/>
</dbReference>
<dbReference type="GO" id="GO:0005975">
    <property type="term" value="P:carbohydrate metabolic process"/>
    <property type="evidence" value="ECO:0007669"/>
    <property type="project" value="InterPro"/>
</dbReference>
<keyword evidence="9" id="KW-1185">Reference proteome</keyword>
<protein>
    <recommendedName>
        <fullName evidence="2">alpha-L-rhamnosidase</fullName>
        <ecNumber evidence="2">3.2.1.40</ecNumber>
    </recommendedName>
</protein>
<organism evidence="8 9">
    <name type="scientific">Hominenteromicrobium mulieris</name>
    <dbReference type="NCBI Taxonomy" id="2885357"/>
    <lineage>
        <taxon>Bacteria</taxon>
        <taxon>Bacillati</taxon>
        <taxon>Bacillota</taxon>
        <taxon>Clostridia</taxon>
        <taxon>Eubacteriales</taxon>
        <taxon>Oscillospiraceae</taxon>
        <taxon>Hominenteromicrobium</taxon>
    </lineage>
</organism>
<accession>A0AAE3AKF8</accession>
<dbReference type="Pfam" id="PF17389">
    <property type="entry name" value="Bac_rhamnosid6H"/>
    <property type="match status" value="1"/>
</dbReference>
<gene>
    <name evidence="8" type="ORF">LKD31_05420</name>
</gene>
<feature type="domain" description="Alpha-L-rhamnosidase six-hairpin glycosidase" evidence="6">
    <location>
        <begin position="426"/>
        <end position="791"/>
    </location>
</feature>
<dbReference type="Gene3D" id="2.60.420.10">
    <property type="entry name" value="Maltose phosphorylase, domain 3"/>
    <property type="match status" value="1"/>
</dbReference>
<evidence type="ECO:0000313" key="9">
    <source>
        <dbReference type="Proteomes" id="UP001199424"/>
    </source>
</evidence>
<dbReference type="PANTHER" id="PTHR33307:SF6">
    <property type="entry name" value="ALPHA-RHAMNOSIDASE (EUROFUNG)-RELATED"/>
    <property type="match status" value="1"/>
</dbReference>
<dbReference type="Pfam" id="PF17390">
    <property type="entry name" value="Bac_rhamnosid_C"/>
    <property type="match status" value="1"/>
</dbReference>
<dbReference type="Proteomes" id="UP001199424">
    <property type="component" value="Unassembled WGS sequence"/>
</dbReference>
<dbReference type="InterPro" id="IPR013737">
    <property type="entry name" value="Bac_rhamnosid_N"/>
</dbReference>
<evidence type="ECO:0000256" key="2">
    <source>
        <dbReference type="ARBA" id="ARBA00012652"/>
    </source>
</evidence>
<dbReference type="InterPro" id="IPR013783">
    <property type="entry name" value="Ig-like_fold"/>
</dbReference>
<feature type="domain" description="Alpha-L-rhamnosidase concanavalin-like" evidence="4">
    <location>
        <begin position="324"/>
        <end position="421"/>
    </location>
</feature>
<dbReference type="InterPro" id="IPR035396">
    <property type="entry name" value="Bac_rhamnosid6H"/>
</dbReference>
<name>A0AAE3AKF8_9FIRM</name>
<proteinExistence type="predicted"/>
<reference evidence="8" key="1">
    <citation type="submission" date="2021-10" db="EMBL/GenBank/DDBJ databases">
        <title>Anaerobic single-cell dispensing facilitates the cultivation of human gut bacteria.</title>
        <authorList>
            <person name="Afrizal A."/>
        </authorList>
    </citation>
    <scope>NUCLEOTIDE SEQUENCE</scope>
    <source>
        <strain evidence="8">CLA-AA-H250</strain>
    </source>
</reference>
<evidence type="ECO:0000259" key="5">
    <source>
        <dbReference type="Pfam" id="PF08531"/>
    </source>
</evidence>
<dbReference type="EMBL" id="JAJEQC010000004">
    <property type="protein sequence ID" value="MCC2136450.1"/>
    <property type="molecule type" value="Genomic_DNA"/>
</dbReference>
<dbReference type="PIRSF" id="PIRSF010631">
    <property type="entry name" value="A-rhamnsds"/>
    <property type="match status" value="1"/>
</dbReference>
<sequence length="879" mass="98034">MKIQRMKTNRIANPLGFDLKTPHVSWTVTDTEAKKQLWARVEVSKTENFADVIFDTGACKTASSLGVPVEIALEPRTRYFWRVTVMGDNGELVTSDTAWFETAKLDEPFTAQRISPCLAPDTAPYMRRAFEIIGEVLSARAYFTGLGIYELYLNGEKANDEYLAPGCTAYDSWIQYQTYDVTDLIHTGENVIGAILGNGWAKGRFGFDGVVGDYETNFPGKPCNMYTEEYLLFGELHVTTTQGETVIVTDESWQCAPNPLTFGNIYDGERYDANLEIENWCAPSCTYANWQPVKRNTTTNLGAISARLSLPVKAKHIITPKQITTPKNELVFDLGQNITGWFTFMADLPAGVELRVQTGELLQDDCFYRDNLRTALSEYRYISTGKKAFIRPIATFYGFRYIKFSGVADLTGITDIQAWAMYSDLEQTGEITTANEKVNRLYLNSVWSQRDNFLDVPTDCPQRDERMGWTGDAQAFCPTANYNMDCGAFYTKYIRDLLEEQKRLDGKVPDVAPLLISRKPGEANPMLANGGGHCGWADAAAIVPWETYIATGDISVLENGFESMKLWADWIYRYDEAHGATRLWPGIEFHFADWLALDGPESGFNPESVLGGTDITFLCSAYYYKSTMCVANAARALGKTTEYDVYKKRADEILDAIRREFYTAGGRCAAATQTGNAISLSFGLAPEFAREKITETLRGLLAMNKGKLKTGFLGTPVLCRALSDNGANAEAYTLLLNEENPGWLYEVNMGATTIWERWNSVNPDGKISGIGMNSMNHYAYGAVFEWVYKNVCGLNPVPDVPGYKKAVIRPQPDVRLGAAKAKVNTAAGYYETGWQYEDNGEVTYTVVIPFDAEAEVYLPKKDGTTEEMTLTAGTYTFTL</sequence>
<dbReference type="InterPro" id="IPR012341">
    <property type="entry name" value="6hp_glycosidase-like_sf"/>
</dbReference>
<evidence type="ECO:0000256" key="3">
    <source>
        <dbReference type="ARBA" id="ARBA00022801"/>
    </source>
</evidence>
<dbReference type="Pfam" id="PF08531">
    <property type="entry name" value="Bac_rhamnosid_N"/>
    <property type="match status" value="1"/>
</dbReference>
<dbReference type="InterPro" id="IPR008928">
    <property type="entry name" value="6-hairpin_glycosidase_sf"/>
</dbReference>
<dbReference type="InterPro" id="IPR016007">
    <property type="entry name" value="Alpha_rhamnosid"/>
</dbReference>
<dbReference type="Gene3D" id="2.60.120.260">
    <property type="entry name" value="Galactose-binding domain-like"/>
    <property type="match status" value="2"/>
</dbReference>
<dbReference type="RefSeq" id="WP_308448930.1">
    <property type="nucleotide sequence ID" value="NZ_JAJEQC010000004.1"/>
</dbReference>
<keyword evidence="3 8" id="KW-0378">Hydrolase</keyword>
<dbReference type="Gene3D" id="1.50.10.10">
    <property type="match status" value="1"/>
</dbReference>
<comment type="caution">
    <text evidence="8">The sequence shown here is derived from an EMBL/GenBank/DDBJ whole genome shotgun (WGS) entry which is preliminary data.</text>
</comment>